<gene>
    <name evidence="9" type="primary">GPR180</name>
</gene>
<evidence type="ECO:0000259" key="8">
    <source>
        <dbReference type="Pfam" id="PF21870"/>
    </source>
</evidence>
<feature type="transmembrane region" description="Helical" evidence="6">
    <location>
        <begin position="342"/>
        <end position="358"/>
    </location>
</feature>
<keyword evidence="5" id="KW-0325">Glycoprotein</keyword>
<dbReference type="Pfam" id="PF21870">
    <property type="entry name" value="GP180_GOLD"/>
    <property type="match status" value="1"/>
</dbReference>
<proteinExistence type="predicted"/>
<protein>
    <submittedName>
        <fullName evidence="9">G protein-coupled receptor 180</fullName>
    </submittedName>
</protein>
<evidence type="ECO:0000256" key="1">
    <source>
        <dbReference type="ARBA" id="ARBA00004141"/>
    </source>
</evidence>
<evidence type="ECO:0000313" key="9">
    <source>
        <dbReference type="Ensembl" id="ENSLLEP00000006098.1"/>
    </source>
</evidence>
<dbReference type="AlphaFoldDB" id="A0A8C5M0R2"/>
<evidence type="ECO:0000259" key="7">
    <source>
        <dbReference type="Pfam" id="PF10192"/>
    </source>
</evidence>
<feature type="transmembrane region" description="Helical" evidence="6">
    <location>
        <begin position="227"/>
        <end position="247"/>
    </location>
</feature>
<evidence type="ECO:0000256" key="3">
    <source>
        <dbReference type="ARBA" id="ARBA00022989"/>
    </source>
</evidence>
<evidence type="ECO:0000256" key="2">
    <source>
        <dbReference type="ARBA" id="ARBA00022692"/>
    </source>
</evidence>
<comment type="subcellular location">
    <subcellularLocation>
        <location evidence="1">Membrane</location>
        <topology evidence="1">Multi-pass membrane protein</topology>
    </subcellularLocation>
</comment>
<keyword evidence="4 6" id="KW-0472">Membrane</keyword>
<dbReference type="GO" id="GO:0007186">
    <property type="term" value="P:G protein-coupled receptor signaling pathway"/>
    <property type="evidence" value="ECO:0007669"/>
    <property type="project" value="InterPro"/>
</dbReference>
<dbReference type="GeneTree" id="ENSGT00940000153981"/>
<feature type="transmembrane region" description="Helical" evidence="6">
    <location>
        <begin position="259"/>
        <end position="279"/>
    </location>
</feature>
<keyword evidence="2 6" id="KW-0812">Transmembrane</keyword>
<feature type="transmembrane region" description="Helical" evidence="6">
    <location>
        <begin position="419"/>
        <end position="436"/>
    </location>
</feature>
<reference evidence="9" key="1">
    <citation type="submission" date="2025-08" db="UniProtKB">
        <authorList>
            <consortium name="Ensembl"/>
        </authorList>
    </citation>
    <scope>IDENTIFICATION</scope>
</reference>
<dbReference type="GO" id="GO:0019236">
    <property type="term" value="P:response to pheromone"/>
    <property type="evidence" value="ECO:0007669"/>
    <property type="project" value="InterPro"/>
</dbReference>
<organism evidence="9 10">
    <name type="scientific">Leptobrachium leishanense</name>
    <name type="common">Leishan spiny toad</name>
    <dbReference type="NCBI Taxonomy" id="445787"/>
    <lineage>
        <taxon>Eukaryota</taxon>
        <taxon>Metazoa</taxon>
        <taxon>Chordata</taxon>
        <taxon>Craniata</taxon>
        <taxon>Vertebrata</taxon>
        <taxon>Euteleostomi</taxon>
        <taxon>Amphibia</taxon>
        <taxon>Batrachia</taxon>
        <taxon>Anura</taxon>
        <taxon>Pelobatoidea</taxon>
        <taxon>Megophryidae</taxon>
        <taxon>Leptobrachium</taxon>
    </lineage>
</organism>
<dbReference type="OrthoDB" id="45670at2759"/>
<dbReference type="InterPro" id="IPR047831">
    <property type="entry name" value="GPR180/TMEM145"/>
</dbReference>
<dbReference type="PANTHER" id="PTHR23252:SF29">
    <property type="entry name" value="INTEGRAL MEMBRANE PROTEIN GPR180"/>
    <property type="match status" value="1"/>
</dbReference>
<evidence type="ECO:0000256" key="6">
    <source>
        <dbReference type="SAM" id="Phobius"/>
    </source>
</evidence>
<name>A0A8C5M0R2_9ANUR</name>
<reference evidence="9" key="2">
    <citation type="submission" date="2025-09" db="UniProtKB">
        <authorList>
            <consortium name="Ensembl"/>
        </authorList>
    </citation>
    <scope>IDENTIFICATION</scope>
</reference>
<keyword evidence="10" id="KW-1185">Reference proteome</keyword>
<dbReference type="InterPro" id="IPR019336">
    <property type="entry name" value="GPR180/TMEM145_TM"/>
</dbReference>
<keyword evidence="3 6" id="KW-1133">Transmembrane helix</keyword>
<accession>A0A8C5M0R2</accession>
<feature type="transmembrane region" description="Helical" evidence="6">
    <location>
        <begin position="58"/>
        <end position="76"/>
    </location>
</feature>
<dbReference type="Proteomes" id="UP000694569">
    <property type="component" value="Unplaced"/>
</dbReference>
<feature type="transmembrane region" description="Helical" evidence="6">
    <location>
        <begin position="443"/>
        <end position="463"/>
    </location>
</feature>
<evidence type="ECO:0000256" key="4">
    <source>
        <dbReference type="ARBA" id="ARBA00023136"/>
    </source>
</evidence>
<dbReference type="GO" id="GO:0016020">
    <property type="term" value="C:membrane"/>
    <property type="evidence" value="ECO:0007669"/>
    <property type="project" value="UniProtKB-SubCell"/>
</dbReference>
<evidence type="ECO:0000256" key="5">
    <source>
        <dbReference type="ARBA" id="ARBA00023180"/>
    </source>
</evidence>
<dbReference type="Ensembl" id="ENSLLET00000006352.1">
    <property type="protein sequence ID" value="ENSLLEP00000006098.1"/>
    <property type="gene ID" value="ENSLLEG00000003848.1"/>
</dbReference>
<sequence>MTTYTSHELRRTPRIGGLLDVLRCHVTTANAPPLFPCCRCGGWRCTCHPAVGGDKREMLWGLLLLAGLALIHNAWAKTVHGSFDSALAWHSRGQHIVTFLFHGDQAVLCVRITNVAAAAGKDAALHLYQHEQWLKMQGSMEEYSCKEKLSLAQVSIPLNQTEYNYTLPQIVHPKAWYAIYADKYTCLMSYEDPNSDDITFEVTLLNPDAAGNPFDHFGADESGLHEFYFLLVLVYFVAACIYIQALWQTIKKGGPMHTVLKVLSIALVLQAVSALANYLHFSRYAKDGKGVPFIGSFAELCDIASEVQMLYLLLSLCMGWTLSRMKKSQSRPLQWDSTPTSTGFAVLAVTAQVVLLIWEQFEETDHHSYHAHRSLAGTLLIALKICLAVSLACGLYQIITLERSTMKRKFYITFSKGCFLWFLCHPCFVAMSFLFKEYQREKIITVGVVLSQSLSMLILYRLFVSHSLYWEVSSLSSVTLPLTVSSGHRSRYYS</sequence>
<feature type="transmembrane region" description="Helical" evidence="6">
    <location>
        <begin position="379"/>
        <end position="399"/>
    </location>
</feature>
<feature type="domain" description="GPR180/TMEM145 transmembrane" evidence="7">
    <location>
        <begin position="231"/>
        <end position="459"/>
    </location>
</feature>
<dbReference type="Pfam" id="PF10192">
    <property type="entry name" value="GPR180-TMEM145_TM"/>
    <property type="match status" value="1"/>
</dbReference>
<feature type="transmembrane region" description="Helical" evidence="6">
    <location>
        <begin position="300"/>
        <end position="322"/>
    </location>
</feature>
<dbReference type="InterPro" id="IPR053880">
    <property type="entry name" value="GPR180-like_N"/>
</dbReference>
<feature type="domain" description="GPR180-like N-terminal" evidence="8">
    <location>
        <begin position="78"/>
        <end position="187"/>
    </location>
</feature>
<evidence type="ECO:0000313" key="10">
    <source>
        <dbReference type="Proteomes" id="UP000694569"/>
    </source>
</evidence>
<dbReference type="PANTHER" id="PTHR23252">
    <property type="entry name" value="INTIMAL THICKNESS RECEPTOR-RELATED"/>
    <property type="match status" value="1"/>
</dbReference>